<feature type="coiled-coil region" evidence="1">
    <location>
        <begin position="3"/>
        <end position="207"/>
    </location>
</feature>
<dbReference type="AlphaFoldDB" id="A0AAN8I8L2"/>
<dbReference type="EMBL" id="WIXE01025304">
    <property type="protein sequence ID" value="KAK5964829.1"/>
    <property type="molecule type" value="Genomic_DNA"/>
</dbReference>
<sequence length="339" mass="38314">MNARDLQKKLESQHDQIKLYEKKLKDVVRAYKSLETEKTALQNALDSISPEGSGDQHFSSVTDESTVESLKAAIATLTRENSKKEAAFQNDKKTLLNENASLKDQLKKVTENLAIAEKTVKSLQAKLQQVDVDRERELVDHGKVLAEMQARYAKEHQSLEATSKETTALTKKINQKDELINQLKSREAQLICQVSTLNKEVKELTEKAYDVPSIQILKDELANLKVDHARELMDAVVKAKHMTQLEEQDRASAKIAELEEKTMSLLETVARSEEARNEAYDAFLQSEMEKATLVEVIYSFYCFLDEREHSFNFNGTGIPTQLPSTNIALDTTSEATLSY</sequence>
<dbReference type="Proteomes" id="UP001331761">
    <property type="component" value="Unassembled WGS sequence"/>
</dbReference>
<evidence type="ECO:0000256" key="1">
    <source>
        <dbReference type="SAM" id="Coils"/>
    </source>
</evidence>
<proteinExistence type="predicted"/>
<accession>A0AAN8I8L2</accession>
<organism evidence="2 3">
    <name type="scientific">Trichostrongylus colubriformis</name>
    <name type="common">Black scour worm</name>
    <dbReference type="NCBI Taxonomy" id="6319"/>
    <lineage>
        <taxon>Eukaryota</taxon>
        <taxon>Metazoa</taxon>
        <taxon>Ecdysozoa</taxon>
        <taxon>Nematoda</taxon>
        <taxon>Chromadorea</taxon>
        <taxon>Rhabditida</taxon>
        <taxon>Rhabditina</taxon>
        <taxon>Rhabditomorpha</taxon>
        <taxon>Strongyloidea</taxon>
        <taxon>Trichostrongylidae</taxon>
        <taxon>Trichostrongylus</taxon>
    </lineage>
</organism>
<comment type="caution">
    <text evidence="2">The sequence shown here is derived from an EMBL/GenBank/DDBJ whole genome shotgun (WGS) entry which is preliminary data.</text>
</comment>
<gene>
    <name evidence="2" type="ORF">GCK32_014443</name>
</gene>
<reference evidence="2 3" key="1">
    <citation type="submission" date="2019-10" db="EMBL/GenBank/DDBJ databases">
        <title>Assembly and Annotation for the nematode Trichostrongylus colubriformis.</title>
        <authorList>
            <person name="Martin J."/>
        </authorList>
    </citation>
    <scope>NUCLEOTIDE SEQUENCE [LARGE SCALE GENOMIC DNA]</scope>
    <source>
        <strain evidence="2">G859</strain>
        <tissue evidence="2">Whole worm</tissue>
    </source>
</reference>
<feature type="coiled-coil region" evidence="1">
    <location>
        <begin position="241"/>
        <end position="275"/>
    </location>
</feature>
<keyword evidence="1" id="KW-0175">Coiled coil</keyword>
<evidence type="ECO:0000313" key="2">
    <source>
        <dbReference type="EMBL" id="KAK5964829.1"/>
    </source>
</evidence>
<name>A0AAN8I8L2_TRICO</name>
<evidence type="ECO:0000313" key="3">
    <source>
        <dbReference type="Proteomes" id="UP001331761"/>
    </source>
</evidence>
<keyword evidence="3" id="KW-1185">Reference proteome</keyword>
<protein>
    <submittedName>
        <fullName evidence="2">Uncharacterized protein</fullName>
    </submittedName>
</protein>